<organism evidence="2">
    <name type="scientific">Aureimonas frigidaquae</name>
    <dbReference type="NCBI Taxonomy" id="424757"/>
    <lineage>
        <taxon>Bacteria</taxon>
        <taxon>Pseudomonadati</taxon>
        <taxon>Pseudomonadota</taxon>
        <taxon>Alphaproteobacteria</taxon>
        <taxon>Hyphomicrobiales</taxon>
        <taxon>Aurantimonadaceae</taxon>
        <taxon>Aureimonas</taxon>
    </lineage>
</organism>
<keyword evidence="2" id="KW-0808">Transferase</keyword>
<accession>A0A0P0Z2K8</accession>
<evidence type="ECO:0000313" key="2">
    <source>
        <dbReference type="EMBL" id="BAT28261.1"/>
    </source>
</evidence>
<dbReference type="OrthoDB" id="9816113at2"/>
<dbReference type="EMBL" id="LC066377">
    <property type="protein sequence ID" value="BAT28261.1"/>
    <property type="molecule type" value="Genomic_DNA"/>
</dbReference>
<protein>
    <submittedName>
        <fullName evidence="2">Glycosyl transferase, family 25</fullName>
    </submittedName>
</protein>
<dbReference type="InterPro" id="IPR002654">
    <property type="entry name" value="Glyco_trans_25"/>
</dbReference>
<name>A0A0P0Z2K8_9HYPH</name>
<proteinExistence type="predicted"/>
<dbReference type="GO" id="GO:0016740">
    <property type="term" value="F:transferase activity"/>
    <property type="evidence" value="ECO:0007669"/>
    <property type="project" value="UniProtKB-KW"/>
</dbReference>
<evidence type="ECO:0000259" key="1">
    <source>
        <dbReference type="Pfam" id="PF01755"/>
    </source>
</evidence>
<feature type="domain" description="Glycosyl transferase family 25" evidence="1">
    <location>
        <begin position="101"/>
        <end position="142"/>
    </location>
</feature>
<reference evidence="2" key="1">
    <citation type="journal article" date="2015" name="Proc. Natl. Acad. Sci. U.S.A.">
        <title>Bacterial clade with the ribosomal RNA operon on a small plasmid rather than the chromosome.</title>
        <authorList>
            <person name="Anda M."/>
            <person name="Ohtsubo Y."/>
            <person name="Okubo T."/>
            <person name="Sugawara M."/>
            <person name="Nagata Y."/>
            <person name="Tsuda M."/>
            <person name="Minamisawa K."/>
            <person name="Mitsui H."/>
        </authorList>
    </citation>
    <scope>NUCLEOTIDE SEQUENCE</scope>
    <source>
        <strain evidence="2">JCM 14755</strain>
    </source>
</reference>
<sequence length="281" mass="31055">MGLAVHSGMVRRAWNARSHPTMSAPVIAHMTNPVRANFGATGPALLSVFDRIVVINLPERADRRAEIDAQLRRIGLSLDHPSVTIFNGIRPSEAAGFPNIGTRGCFLSHLGVLKLARDENWNAVLVLEDDLNFARNVNALIPGLAAELSSRDWGMVYGFRPPELTAIPRSGPLLVEVPASDSIICLHIVAFQREAILRAIPYLEAILERPAGSPDGGPMHVDGAYNWFRAAYPQFSTFVTRESLGFQRSSRTDIQLQGWPDRIPGVEPLVRRLRQIKNRFA</sequence>
<dbReference type="AlphaFoldDB" id="A0A0P0Z2K8"/>
<dbReference type="Pfam" id="PF01755">
    <property type="entry name" value="Glyco_transf_25"/>
    <property type="match status" value="1"/>
</dbReference>
<dbReference type="CDD" id="cd06532">
    <property type="entry name" value="Glyco_transf_25"/>
    <property type="match status" value="1"/>
</dbReference>